<reference evidence="4" key="1">
    <citation type="journal article" date="2012" name="Nature">
        <title>A physical, genetic and functional sequence assembly of the barley genome.</title>
        <authorList>
            <consortium name="The International Barley Genome Sequencing Consortium"/>
            <person name="Mayer K.F."/>
            <person name="Waugh R."/>
            <person name="Brown J.W."/>
            <person name="Schulman A."/>
            <person name="Langridge P."/>
            <person name="Platzer M."/>
            <person name="Fincher G.B."/>
            <person name="Muehlbauer G.J."/>
            <person name="Sato K."/>
            <person name="Close T.J."/>
            <person name="Wise R.P."/>
            <person name="Stein N."/>
        </authorList>
    </citation>
    <scope>NUCLEOTIDE SEQUENCE [LARGE SCALE GENOMIC DNA]</scope>
    <source>
        <strain evidence="4">cv. Morex</strain>
    </source>
</reference>
<evidence type="ECO:0000313" key="4">
    <source>
        <dbReference type="Proteomes" id="UP000011116"/>
    </source>
</evidence>
<dbReference type="PANTHER" id="PTHR33326:SF14">
    <property type="entry name" value="EXPRESSED PROTEIN"/>
    <property type="match status" value="1"/>
</dbReference>
<evidence type="ECO:0000313" key="3">
    <source>
        <dbReference type="EnsemblPlants" id="HORVU.MOREX.r3.3HG0253720.1"/>
    </source>
</evidence>
<keyword evidence="4" id="KW-1185">Reference proteome</keyword>
<protein>
    <recommendedName>
        <fullName evidence="2">DUF3615 domain-containing protein</fullName>
    </recommendedName>
</protein>
<reference evidence="3" key="3">
    <citation type="submission" date="2022-01" db="UniProtKB">
        <authorList>
            <consortium name="EnsemblPlants"/>
        </authorList>
    </citation>
    <scope>IDENTIFICATION</scope>
    <source>
        <strain evidence="3">subsp. vulgare</strain>
    </source>
</reference>
<dbReference type="Proteomes" id="UP000011116">
    <property type="component" value="Chromosome 3H"/>
</dbReference>
<evidence type="ECO:0000256" key="1">
    <source>
        <dbReference type="SAM" id="MobiDB-lite"/>
    </source>
</evidence>
<dbReference type="InterPro" id="IPR022059">
    <property type="entry name" value="DUF3615"/>
</dbReference>
<dbReference type="EnsemblPlants" id="HORVU.MOREX.r3.3HG0253720.1">
    <property type="protein sequence ID" value="HORVU.MOREX.r3.3HG0253720.1"/>
    <property type="gene ID" value="HORVU.MOREX.r3.3HG0253720"/>
</dbReference>
<feature type="region of interest" description="Disordered" evidence="1">
    <location>
        <begin position="163"/>
        <end position="185"/>
    </location>
</feature>
<dbReference type="PANTHER" id="PTHR33326">
    <property type="entry name" value="OS05G0543800 PROTEIN"/>
    <property type="match status" value="1"/>
</dbReference>
<dbReference type="AlphaFoldDB" id="A0A8I6XLW5"/>
<feature type="domain" description="DUF3615" evidence="2">
    <location>
        <begin position="66"/>
        <end position="162"/>
    </location>
</feature>
<accession>A0A8I6XLW5</accession>
<reference evidence="3" key="2">
    <citation type="submission" date="2020-10" db="EMBL/GenBank/DDBJ databases">
        <authorList>
            <person name="Scholz U."/>
            <person name="Mascher M."/>
            <person name="Fiebig A."/>
        </authorList>
    </citation>
    <scope>NUCLEOTIDE SEQUENCE [LARGE SCALE GENOMIC DNA]</scope>
    <source>
        <strain evidence="3">cv. Morex</strain>
    </source>
</reference>
<proteinExistence type="predicted"/>
<name>A0A8I6XLW5_HORVV</name>
<organism evidence="3 4">
    <name type="scientific">Hordeum vulgare subsp. vulgare</name>
    <name type="common">Domesticated barley</name>
    <dbReference type="NCBI Taxonomy" id="112509"/>
    <lineage>
        <taxon>Eukaryota</taxon>
        <taxon>Viridiplantae</taxon>
        <taxon>Streptophyta</taxon>
        <taxon>Embryophyta</taxon>
        <taxon>Tracheophyta</taxon>
        <taxon>Spermatophyta</taxon>
        <taxon>Magnoliopsida</taxon>
        <taxon>Liliopsida</taxon>
        <taxon>Poales</taxon>
        <taxon>Poaceae</taxon>
        <taxon>BOP clade</taxon>
        <taxon>Pooideae</taxon>
        <taxon>Triticodae</taxon>
        <taxon>Triticeae</taxon>
        <taxon>Hordeinae</taxon>
        <taxon>Hordeum</taxon>
    </lineage>
</organism>
<evidence type="ECO:0000259" key="2">
    <source>
        <dbReference type="Pfam" id="PF12274"/>
    </source>
</evidence>
<dbReference type="Gramene" id="HORVU.MOREX.r3.3HG0253720.1">
    <property type="protein sequence ID" value="HORVU.MOREX.r3.3HG0253720.1"/>
    <property type="gene ID" value="HORVU.MOREX.r3.3HG0253720"/>
</dbReference>
<sequence length="185" mass="21901">MWKNHPKKDNKPAEQPVMQSWIGRAAEQFKSTTTDPAILQARYRFERFMEEKETKKNGMKWMQKEALRAYENYKSADKNLEYELVMIHSQCLIYDTFSKSYHHYNFTMRTRRSRLKHWNYQQYFAESKSVEGKTQYFCIPLQPNEHGHCFGCRKVGVSLRHPENGGYEKGNSGSGFPFDTDESAD</sequence>
<dbReference type="Pfam" id="PF12274">
    <property type="entry name" value="DUF3615"/>
    <property type="match status" value="1"/>
</dbReference>